<protein>
    <submittedName>
        <fullName evidence="1">Uncharacterized protein</fullName>
    </submittedName>
</protein>
<dbReference type="Proteomes" id="UP000599074">
    <property type="component" value="Unassembled WGS sequence"/>
</dbReference>
<dbReference type="EMBL" id="BOON01000006">
    <property type="protein sequence ID" value="GII21261.1"/>
    <property type="molecule type" value="Genomic_DNA"/>
</dbReference>
<evidence type="ECO:0000313" key="1">
    <source>
        <dbReference type="EMBL" id="GII21261.1"/>
    </source>
</evidence>
<evidence type="ECO:0000313" key="2">
    <source>
        <dbReference type="Proteomes" id="UP000599074"/>
    </source>
</evidence>
<accession>A0A8J3WZ55</accession>
<organism evidence="1 2">
    <name type="scientific">Planosporangium mesophilum</name>
    <dbReference type="NCBI Taxonomy" id="689768"/>
    <lineage>
        <taxon>Bacteria</taxon>
        <taxon>Bacillati</taxon>
        <taxon>Actinomycetota</taxon>
        <taxon>Actinomycetes</taxon>
        <taxon>Micromonosporales</taxon>
        <taxon>Micromonosporaceae</taxon>
        <taxon>Planosporangium</taxon>
    </lineage>
</organism>
<proteinExistence type="predicted"/>
<reference evidence="1" key="1">
    <citation type="submission" date="2021-01" db="EMBL/GenBank/DDBJ databases">
        <title>Whole genome shotgun sequence of Planosporangium mesophilum NBRC 109066.</title>
        <authorList>
            <person name="Komaki H."/>
            <person name="Tamura T."/>
        </authorList>
    </citation>
    <scope>NUCLEOTIDE SEQUENCE</scope>
    <source>
        <strain evidence="1">NBRC 109066</strain>
    </source>
</reference>
<keyword evidence="2" id="KW-1185">Reference proteome</keyword>
<sequence>MVIGADYRRTRSLGVGTRRANVSASLDGSSTIPSVTCADLFILALCVDGEVIVCTATYGVRRRFADQTWSRYTAPEPSTFRVEAVRYLVVTYEVRGPV</sequence>
<name>A0A8J3WZ55_9ACTN</name>
<dbReference type="AlphaFoldDB" id="A0A8J3WZ55"/>
<gene>
    <name evidence="1" type="ORF">Pme01_08580</name>
</gene>
<comment type="caution">
    <text evidence="1">The sequence shown here is derived from an EMBL/GenBank/DDBJ whole genome shotgun (WGS) entry which is preliminary data.</text>
</comment>